<reference evidence="2 3" key="1">
    <citation type="submission" date="2016-07" db="EMBL/GenBank/DDBJ databases">
        <title>Pervasive Adenine N6-methylation of Active Genes in Fungi.</title>
        <authorList>
            <consortium name="DOE Joint Genome Institute"/>
            <person name="Mondo S.J."/>
            <person name="Dannebaum R.O."/>
            <person name="Kuo R.C."/>
            <person name="Labutti K."/>
            <person name="Haridas S."/>
            <person name="Kuo A."/>
            <person name="Salamov A."/>
            <person name="Ahrendt S.R."/>
            <person name="Lipzen A."/>
            <person name="Sullivan W."/>
            <person name="Andreopoulos W.B."/>
            <person name="Clum A."/>
            <person name="Lindquist E."/>
            <person name="Daum C."/>
            <person name="Ramamoorthy G.K."/>
            <person name="Gryganskyi A."/>
            <person name="Culley D."/>
            <person name="Magnuson J.K."/>
            <person name="James T.Y."/>
            <person name="O'Malley M.A."/>
            <person name="Stajich J.E."/>
            <person name="Spatafora J.W."/>
            <person name="Visel A."/>
            <person name="Grigoriev I.V."/>
        </authorList>
    </citation>
    <scope>NUCLEOTIDE SEQUENCE [LARGE SCALE GENOMIC DNA]</scope>
    <source>
        <strain evidence="2 3">CBS 115471</strain>
    </source>
</reference>
<gene>
    <name evidence="2" type="ORF">BCR34DRAFT_275875</name>
</gene>
<feature type="region of interest" description="Disordered" evidence="1">
    <location>
        <begin position="14"/>
        <end position="45"/>
    </location>
</feature>
<organism evidence="2 3">
    <name type="scientific">Clohesyomyces aquaticus</name>
    <dbReference type="NCBI Taxonomy" id="1231657"/>
    <lineage>
        <taxon>Eukaryota</taxon>
        <taxon>Fungi</taxon>
        <taxon>Dikarya</taxon>
        <taxon>Ascomycota</taxon>
        <taxon>Pezizomycotina</taxon>
        <taxon>Dothideomycetes</taxon>
        <taxon>Pleosporomycetidae</taxon>
        <taxon>Pleosporales</taxon>
        <taxon>Lindgomycetaceae</taxon>
        <taxon>Clohesyomyces</taxon>
    </lineage>
</organism>
<dbReference type="AlphaFoldDB" id="A0A1Y1ZSG8"/>
<proteinExistence type="predicted"/>
<dbReference type="EMBL" id="MCFA01000044">
    <property type="protein sequence ID" value="ORY13186.1"/>
    <property type="molecule type" value="Genomic_DNA"/>
</dbReference>
<dbReference type="Proteomes" id="UP000193144">
    <property type="component" value="Unassembled WGS sequence"/>
</dbReference>
<keyword evidence="3" id="KW-1185">Reference proteome</keyword>
<evidence type="ECO:0000256" key="1">
    <source>
        <dbReference type="SAM" id="MobiDB-lite"/>
    </source>
</evidence>
<evidence type="ECO:0000313" key="3">
    <source>
        <dbReference type="Proteomes" id="UP000193144"/>
    </source>
</evidence>
<evidence type="ECO:0000313" key="2">
    <source>
        <dbReference type="EMBL" id="ORY13186.1"/>
    </source>
</evidence>
<protein>
    <submittedName>
        <fullName evidence="2">Uncharacterized protein</fullName>
    </submittedName>
</protein>
<comment type="caution">
    <text evidence="2">The sequence shown here is derived from an EMBL/GenBank/DDBJ whole genome shotgun (WGS) entry which is preliminary data.</text>
</comment>
<accession>A0A1Y1ZSG8</accession>
<sequence length="198" mass="21968">MHLVNLLLATTHCSTTPNPNSNLPRTTPRITAEPGLPEGGKCSRGCSGRSETNRTGCFVDFHVFLHTSPTSSDRRMRYPSPVRPTLVGRRHIKITIIGQFGGVTQHRLSVFQHAWARLHTRHDATHELFSATCRPPGIRHECQCVAHACFFLLLRGRRQCGRRLGGLGMLGSIAALLLSPRDKEVLRGNPQLVHTDLC</sequence>
<name>A0A1Y1ZSG8_9PLEO</name>
<feature type="compositionally biased region" description="Polar residues" evidence="1">
    <location>
        <begin position="14"/>
        <end position="29"/>
    </location>
</feature>